<comment type="caution">
    <text evidence="4">The sequence shown here is derived from an EMBL/GenBank/DDBJ whole genome shotgun (WGS) entry which is preliminary data.</text>
</comment>
<dbReference type="Pfam" id="PF00012">
    <property type="entry name" value="HSP70"/>
    <property type="match status" value="1"/>
</dbReference>
<dbReference type="AlphaFoldDB" id="A0A830BEA8"/>
<sequence length="57" mass="6056">MKETAEAYLGKSVSKAVVTVPAYFDDAQRQAAKDVGRIAGLYVPRIINEPTTAAICG</sequence>
<keyword evidence="2" id="KW-0547">Nucleotide-binding</keyword>
<dbReference type="EMBL" id="BMAC01000087">
    <property type="protein sequence ID" value="GFP84512.1"/>
    <property type="molecule type" value="Genomic_DNA"/>
</dbReference>
<proteinExistence type="inferred from homology"/>
<dbReference type="SUPFAM" id="SSF53067">
    <property type="entry name" value="Actin-like ATPase domain"/>
    <property type="match status" value="1"/>
</dbReference>
<dbReference type="InterPro" id="IPR043129">
    <property type="entry name" value="ATPase_NBD"/>
</dbReference>
<dbReference type="OrthoDB" id="912200at2759"/>
<protein>
    <submittedName>
        <fullName evidence="4">Heat shock 70 kDa protein mitochondrial</fullName>
    </submittedName>
</protein>
<comment type="similarity">
    <text evidence="1">Belongs to the heat shock protein 70 family.</text>
</comment>
<dbReference type="FunFam" id="3.30.420.40:FF:000545">
    <property type="entry name" value="Endoplasmic reticulum chaperone BiP"/>
    <property type="match status" value="1"/>
</dbReference>
<dbReference type="Gene3D" id="3.30.420.40">
    <property type="match status" value="1"/>
</dbReference>
<dbReference type="GO" id="GO:0005524">
    <property type="term" value="F:ATP binding"/>
    <property type="evidence" value="ECO:0007669"/>
    <property type="project" value="UniProtKB-KW"/>
</dbReference>
<keyword evidence="5" id="KW-1185">Reference proteome</keyword>
<name>A0A830BEA8_9LAMI</name>
<evidence type="ECO:0000256" key="2">
    <source>
        <dbReference type="ARBA" id="ARBA00022741"/>
    </source>
</evidence>
<organism evidence="4 5">
    <name type="scientific">Phtheirospermum japonicum</name>
    <dbReference type="NCBI Taxonomy" id="374723"/>
    <lineage>
        <taxon>Eukaryota</taxon>
        <taxon>Viridiplantae</taxon>
        <taxon>Streptophyta</taxon>
        <taxon>Embryophyta</taxon>
        <taxon>Tracheophyta</taxon>
        <taxon>Spermatophyta</taxon>
        <taxon>Magnoliopsida</taxon>
        <taxon>eudicotyledons</taxon>
        <taxon>Gunneridae</taxon>
        <taxon>Pentapetalae</taxon>
        <taxon>asterids</taxon>
        <taxon>lamiids</taxon>
        <taxon>Lamiales</taxon>
        <taxon>Orobanchaceae</taxon>
        <taxon>Orobanchaceae incertae sedis</taxon>
        <taxon>Phtheirospermum</taxon>
    </lineage>
</organism>
<keyword evidence="3" id="KW-0067">ATP-binding</keyword>
<gene>
    <name evidence="4" type="ORF">PHJA_000595100</name>
</gene>
<evidence type="ECO:0000256" key="3">
    <source>
        <dbReference type="ARBA" id="ARBA00022840"/>
    </source>
</evidence>
<dbReference type="PANTHER" id="PTHR19375">
    <property type="entry name" value="HEAT SHOCK PROTEIN 70KDA"/>
    <property type="match status" value="1"/>
</dbReference>
<dbReference type="InterPro" id="IPR013126">
    <property type="entry name" value="Hsp_70_fam"/>
</dbReference>
<dbReference type="Proteomes" id="UP000653305">
    <property type="component" value="Unassembled WGS sequence"/>
</dbReference>
<evidence type="ECO:0000313" key="4">
    <source>
        <dbReference type="EMBL" id="GFP84512.1"/>
    </source>
</evidence>
<evidence type="ECO:0000256" key="1">
    <source>
        <dbReference type="ARBA" id="ARBA00007381"/>
    </source>
</evidence>
<evidence type="ECO:0000313" key="5">
    <source>
        <dbReference type="Proteomes" id="UP000653305"/>
    </source>
</evidence>
<dbReference type="GO" id="GO:0140662">
    <property type="term" value="F:ATP-dependent protein folding chaperone"/>
    <property type="evidence" value="ECO:0007669"/>
    <property type="project" value="InterPro"/>
</dbReference>
<accession>A0A830BEA8</accession>
<keyword evidence="4" id="KW-0346">Stress response</keyword>
<reference evidence="4" key="1">
    <citation type="submission" date="2020-07" db="EMBL/GenBank/DDBJ databases">
        <title>Ethylene signaling mediates host invasion by parasitic plants.</title>
        <authorList>
            <person name="Yoshida S."/>
        </authorList>
    </citation>
    <scope>NUCLEOTIDE SEQUENCE</scope>
    <source>
        <strain evidence="4">Okayama</strain>
    </source>
</reference>